<evidence type="ECO:0000259" key="2">
    <source>
        <dbReference type="Pfam" id="PF22888"/>
    </source>
</evidence>
<dbReference type="OrthoDB" id="9809635at2"/>
<evidence type="ECO:0000256" key="1">
    <source>
        <dbReference type="SAM" id="SignalP"/>
    </source>
</evidence>
<keyword evidence="1" id="KW-0732">Signal</keyword>
<accession>A0A6N7EBW6</accession>
<name>A0A6N7EBW6_9MICO</name>
<feature type="chain" id="PRO_5026837104" description="FIMAH domain-containing protein" evidence="1">
    <location>
        <begin position="33"/>
        <end position="781"/>
    </location>
</feature>
<dbReference type="Pfam" id="PF22888">
    <property type="entry name" value="FIMAH"/>
    <property type="match status" value="1"/>
</dbReference>
<dbReference type="InterPro" id="IPR015943">
    <property type="entry name" value="WD40/YVTN_repeat-like_dom_sf"/>
</dbReference>
<dbReference type="RefSeq" id="WP_152195963.1">
    <property type="nucleotide sequence ID" value="NZ_VUKD01000004.1"/>
</dbReference>
<dbReference type="InterPro" id="IPR011047">
    <property type="entry name" value="Quinoprotein_ADH-like_sf"/>
</dbReference>
<feature type="signal peptide" evidence="1">
    <location>
        <begin position="1"/>
        <end position="32"/>
    </location>
</feature>
<dbReference type="SUPFAM" id="SSF63829">
    <property type="entry name" value="Calcium-dependent phosphotriesterase"/>
    <property type="match status" value="1"/>
</dbReference>
<evidence type="ECO:0000313" key="4">
    <source>
        <dbReference type="Proteomes" id="UP000437709"/>
    </source>
</evidence>
<dbReference type="Proteomes" id="UP000437709">
    <property type="component" value="Unassembled WGS sequence"/>
</dbReference>
<keyword evidence="4" id="KW-1185">Reference proteome</keyword>
<dbReference type="AlphaFoldDB" id="A0A6N7EBW6"/>
<comment type="caution">
    <text evidence="3">The sequence shown here is derived from an EMBL/GenBank/DDBJ whole genome shotgun (WGS) entry which is preliminary data.</text>
</comment>
<proteinExistence type="predicted"/>
<reference evidence="3 4" key="1">
    <citation type="submission" date="2019-10" db="EMBL/GenBank/DDBJ databases">
        <title>Georgenia wutianyii sp. nov. and Georgenia yuyongxinii sp. nov. isolated from plateau pika (Ochotona curzoniae) in the Qinghai-Tibet plateau of China.</title>
        <authorList>
            <person name="Tian Z."/>
        </authorList>
    </citation>
    <scope>NUCLEOTIDE SEQUENCE [LARGE SCALE GENOMIC DNA]</scope>
    <source>
        <strain evidence="3 4">JCM 19765</strain>
    </source>
</reference>
<evidence type="ECO:0000313" key="3">
    <source>
        <dbReference type="EMBL" id="MPV35609.1"/>
    </source>
</evidence>
<dbReference type="EMBL" id="WHPC01000002">
    <property type="protein sequence ID" value="MPV35609.1"/>
    <property type="molecule type" value="Genomic_DNA"/>
</dbReference>
<organism evidence="3 4">
    <name type="scientific">Georgenia subflava</name>
    <dbReference type="NCBI Taxonomy" id="1622177"/>
    <lineage>
        <taxon>Bacteria</taxon>
        <taxon>Bacillati</taxon>
        <taxon>Actinomycetota</taxon>
        <taxon>Actinomycetes</taxon>
        <taxon>Micrococcales</taxon>
        <taxon>Bogoriellaceae</taxon>
        <taxon>Georgenia</taxon>
    </lineage>
</organism>
<sequence>MVSVRTTKGLRAGAAFAAALGMAVLAPPAVQADEPADDQWGVPHETLDAQKVVVGSASTVQMPDGEWRTWAVLNQSPDALLVEIDPFAGEVLSSYPMPGVIGSWGTEVAPDGTVWSASHTAGRLYSLEYGATEVTRTERPMPGTSFIWELDVGADGNVYGGTFEGWTPEQPAPAYAFGYDPQAQEFQSYGPFEDADTYIRSTETVGDELYVGTGSTDPHLYRVDTASGAFESVPFPESLGTCQFVYGLEEVGTDLYVRFNNCGELKNVGYVYDTVAQEWREHVIPNYYGTVSQPTDDGDVYLVADHVLHRFDPVTGELEARDIGRLFVNKFLTIAPDPVTGDDTVIGLSVNGDMGQLNLETGESKYFVPEGMTGELGESVRASGMSPDGRYHVSVGFGGGLGIYDPAASAWEWFPELGQGESFAFLDGKAYIGVYPSARVYEYDPTQEWSETNARQVVDLRIEGQDRPFGLVAVEDKLAVGSVAGYGLRQGALTLVDPTDGSYTAYQPVEEHGVISLTYRDGVIYGGTTIYGGNGSTPIDDDGRVFAWDVEAEELLWETVAIAGEKGVGSLTFGDDGRLFGATVGHVFEIDPETGEVLREGEIDPVESTALRGRWHISDLSYDPSDEHLYLSTSSSVYRIEVETFADVTPEPTTGSKLRVAPDGTKYWVVGRTIYSGVVEEDVVTDPATAMVSLEESLQDHTASGAVAGPIAHQLAKALDQAQKHLDGDRVGPAVGAMERFVRHVDNPKLPDTLDADAAEDLRGQAVTILDLLEEVNDSAA</sequence>
<gene>
    <name evidence="3" type="ORF">GB881_00850</name>
</gene>
<dbReference type="Gene3D" id="2.130.10.10">
    <property type="entry name" value="YVTN repeat-like/Quinoprotein amine dehydrogenase"/>
    <property type="match status" value="2"/>
</dbReference>
<protein>
    <recommendedName>
        <fullName evidence="2">FIMAH domain-containing protein</fullName>
    </recommendedName>
</protein>
<feature type="domain" description="FIMAH" evidence="2">
    <location>
        <begin position="693"/>
        <end position="770"/>
    </location>
</feature>
<dbReference type="InterPro" id="IPR054470">
    <property type="entry name" value="FIMAH_dom"/>
</dbReference>
<dbReference type="SUPFAM" id="SSF50998">
    <property type="entry name" value="Quinoprotein alcohol dehydrogenase-like"/>
    <property type="match status" value="1"/>
</dbReference>